<organism evidence="2 3">
    <name type="scientific">Actinacidiphila oryziradicis</name>
    <dbReference type="NCBI Taxonomy" id="2571141"/>
    <lineage>
        <taxon>Bacteria</taxon>
        <taxon>Bacillati</taxon>
        <taxon>Actinomycetota</taxon>
        <taxon>Actinomycetes</taxon>
        <taxon>Kitasatosporales</taxon>
        <taxon>Streptomycetaceae</taxon>
        <taxon>Actinacidiphila</taxon>
    </lineage>
</organism>
<sequence length="85" mass="9811">MIGRQLWREAISPTSSGPLVEPHLPIAAVGPIPDLRKHFNAVMWRFRVGSPWREEQSEEPQEDQVKHAQRHAIRDCHDRPELQSA</sequence>
<name>A0A4U0RSR0_9ACTN</name>
<feature type="region of interest" description="Disordered" evidence="1">
    <location>
        <begin position="52"/>
        <end position="85"/>
    </location>
</feature>
<evidence type="ECO:0000256" key="1">
    <source>
        <dbReference type="SAM" id="MobiDB-lite"/>
    </source>
</evidence>
<dbReference type="Proteomes" id="UP000305778">
    <property type="component" value="Unassembled WGS sequence"/>
</dbReference>
<dbReference type="OrthoDB" id="4546548at2"/>
<reference evidence="2 3" key="1">
    <citation type="submission" date="2019-04" db="EMBL/GenBank/DDBJ databases">
        <title>Streptomyces oryziradicis sp. nov., a novel actinomycete isolated from rhizosphere soil of rice (Oryza sativa L.).</title>
        <authorList>
            <person name="Li C."/>
        </authorList>
    </citation>
    <scope>NUCLEOTIDE SEQUENCE [LARGE SCALE GENOMIC DNA]</scope>
    <source>
        <strain evidence="2 3">NEAU-C40</strain>
    </source>
</reference>
<keyword evidence="3" id="KW-1185">Reference proteome</keyword>
<comment type="caution">
    <text evidence="2">The sequence shown here is derived from an EMBL/GenBank/DDBJ whole genome shotgun (WGS) entry which is preliminary data.</text>
</comment>
<evidence type="ECO:0000313" key="2">
    <source>
        <dbReference type="EMBL" id="TJZ99125.1"/>
    </source>
</evidence>
<dbReference type="EMBL" id="SUMC01000117">
    <property type="protein sequence ID" value="TJZ99125.1"/>
    <property type="molecule type" value="Genomic_DNA"/>
</dbReference>
<protein>
    <submittedName>
        <fullName evidence="2">Transposase</fullName>
    </submittedName>
</protein>
<feature type="compositionally biased region" description="Basic and acidic residues" evidence="1">
    <location>
        <begin position="72"/>
        <end position="85"/>
    </location>
</feature>
<evidence type="ECO:0000313" key="3">
    <source>
        <dbReference type="Proteomes" id="UP000305778"/>
    </source>
</evidence>
<accession>A0A4U0RSR0</accession>
<proteinExistence type="predicted"/>
<gene>
    <name evidence="2" type="ORF">FCI23_47110</name>
</gene>
<dbReference type="AlphaFoldDB" id="A0A4U0RSR0"/>